<feature type="compositionally biased region" description="Polar residues" evidence="1">
    <location>
        <begin position="1"/>
        <end position="10"/>
    </location>
</feature>
<reference evidence="3" key="1">
    <citation type="submission" date="2022-01" db="EMBL/GenBank/DDBJ databases">
        <authorList>
            <person name="Braso-Vives M."/>
        </authorList>
    </citation>
    <scope>NUCLEOTIDE SEQUENCE</scope>
</reference>
<evidence type="ECO:0000313" key="4">
    <source>
        <dbReference type="Proteomes" id="UP000838412"/>
    </source>
</evidence>
<dbReference type="EMBL" id="OV696687">
    <property type="protein sequence ID" value="CAH1254439.1"/>
    <property type="molecule type" value="Genomic_DNA"/>
</dbReference>
<dbReference type="PROSITE" id="PS50888">
    <property type="entry name" value="BHLH"/>
    <property type="match status" value="1"/>
</dbReference>
<sequence>MSDTNQDFDCSSSEASSPDSKSSSGGRKRSGPRQSRRKERQRPTGSNAARERSRVKTLRSAFLELQKTLPSVPPDTKLSKLDVLVLATTYIAHLMRTLDSGEDTPESREKQHRLQATGYLHPVKKWPMRSRLYIGAMENAAALAEGREPEECCGGLDVRECCLNSSEDEHSPIHAAHSH</sequence>
<dbReference type="InterPro" id="IPR036638">
    <property type="entry name" value="HLH_DNA-bd_sf"/>
</dbReference>
<dbReference type="PANTHER" id="PTHR23349">
    <property type="entry name" value="BASIC HELIX-LOOP-HELIX TRANSCRIPTION FACTOR, TWIST"/>
    <property type="match status" value="1"/>
</dbReference>
<feature type="region of interest" description="Disordered" evidence="1">
    <location>
        <begin position="1"/>
        <end position="55"/>
    </location>
</feature>
<dbReference type="GO" id="GO:0000981">
    <property type="term" value="F:DNA-binding transcription factor activity, RNA polymerase II-specific"/>
    <property type="evidence" value="ECO:0007669"/>
    <property type="project" value="TreeGrafter"/>
</dbReference>
<evidence type="ECO:0000313" key="3">
    <source>
        <dbReference type="EMBL" id="CAH1254439.1"/>
    </source>
</evidence>
<feature type="domain" description="BHLH" evidence="2">
    <location>
        <begin position="42"/>
        <end position="94"/>
    </location>
</feature>
<dbReference type="InterPro" id="IPR011598">
    <property type="entry name" value="bHLH_dom"/>
</dbReference>
<proteinExistence type="predicted"/>
<evidence type="ECO:0000259" key="2">
    <source>
        <dbReference type="PROSITE" id="PS50888"/>
    </source>
</evidence>
<dbReference type="GO" id="GO:0046983">
    <property type="term" value="F:protein dimerization activity"/>
    <property type="evidence" value="ECO:0007669"/>
    <property type="project" value="InterPro"/>
</dbReference>
<feature type="compositionally biased region" description="Low complexity" evidence="1">
    <location>
        <begin position="11"/>
        <end position="25"/>
    </location>
</feature>
<dbReference type="PANTHER" id="PTHR23349:SF111">
    <property type="entry name" value="BHLH DOMAIN-CONTAINING PROTEIN"/>
    <property type="match status" value="1"/>
</dbReference>
<dbReference type="GO" id="GO:0032502">
    <property type="term" value="P:developmental process"/>
    <property type="evidence" value="ECO:0007669"/>
    <property type="project" value="TreeGrafter"/>
</dbReference>
<dbReference type="OrthoDB" id="10063436at2759"/>
<protein>
    <submittedName>
        <fullName evidence="3">TCF24 protein</fullName>
    </submittedName>
</protein>
<dbReference type="GO" id="GO:0000977">
    <property type="term" value="F:RNA polymerase II transcription regulatory region sequence-specific DNA binding"/>
    <property type="evidence" value="ECO:0007669"/>
    <property type="project" value="TreeGrafter"/>
</dbReference>
<organism evidence="3 4">
    <name type="scientific">Branchiostoma lanceolatum</name>
    <name type="common">Common lancelet</name>
    <name type="synonym">Amphioxus lanceolatum</name>
    <dbReference type="NCBI Taxonomy" id="7740"/>
    <lineage>
        <taxon>Eukaryota</taxon>
        <taxon>Metazoa</taxon>
        <taxon>Chordata</taxon>
        <taxon>Cephalochordata</taxon>
        <taxon>Leptocardii</taxon>
        <taxon>Amphioxiformes</taxon>
        <taxon>Branchiostomatidae</taxon>
        <taxon>Branchiostoma</taxon>
    </lineage>
</organism>
<dbReference type="CDD" id="cd19710">
    <property type="entry name" value="bHLH_TS_TCF24"/>
    <property type="match status" value="1"/>
</dbReference>
<name>A0A8K0EKE8_BRALA</name>
<dbReference type="Gene3D" id="4.10.280.10">
    <property type="entry name" value="Helix-loop-helix DNA-binding domain"/>
    <property type="match status" value="1"/>
</dbReference>
<dbReference type="Proteomes" id="UP000838412">
    <property type="component" value="Chromosome 2"/>
</dbReference>
<dbReference type="Pfam" id="PF00010">
    <property type="entry name" value="HLH"/>
    <property type="match status" value="1"/>
</dbReference>
<dbReference type="SMART" id="SM00353">
    <property type="entry name" value="HLH"/>
    <property type="match status" value="1"/>
</dbReference>
<gene>
    <name evidence="3" type="primary">TCF24</name>
    <name evidence="3" type="ORF">BLAG_LOCUS13846</name>
</gene>
<accession>A0A8K0EKE8</accession>
<dbReference type="SUPFAM" id="SSF47459">
    <property type="entry name" value="HLH, helix-loop-helix DNA-binding domain"/>
    <property type="match status" value="1"/>
</dbReference>
<dbReference type="InterPro" id="IPR050283">
    <property type="entry name" value="E-box_TF_Regulators"/>
</dbReference>
<dbReference type="AlphaFoldDB" id="A0A8K0EKE8"/>
<keyword evidence="4" id="KW-1185">Reference proteome</keyword>
<evidence type="ECO:0000256" key="1">
    <source>
        <dbReference type="SAM" id="MobiDB-lite"/>
    </source>
</evidence>
<feature type="compositionally biased region" description="Basic residues" evidence="1">
    <location>
        <begin position="26"/>
        <end position="40"/>
    </location>
</feature>